<gene>
    <name evidence="2" type="ORF">ATI53_103314</name>
</gene>
<organism evidence="2 3">
    <name type="scientific">Salipiger aestuarii</name>
    <dbReference type="NCBI Taxonomy" id="568098"/>
    <lineage>
        <taxon>Bacteria</taxon>
        <taxon>Pseudomonadati</taxon>
        <taxon>Pseudomonadota</taxon>
        <taxon>Alphaproteobacteria</taxon>
        <taxon>Rhodobacterales</taxon>
        <taxon>Roseobacteraceae</taxon>
        <taxon>Salipiger</taxon>
    </lineage>
</organism>
<keyword evidence="1" id="KW-0472">Membrane</keyword>
<dbReference type="GO" id="GO:0016740">
    <property type="term" value="F:transferase activity"/>
    <property type="evidence" value="ECO:0007669"/>
    <property type="project" value="UniProtKB-KW"/>
</dbReference>
<dbReference type="OrthoDB" id="8549922at2"/>
<dbReference type="SUPFAM" id="SSF53756">
    <property type="entry name" value="UDP-Glycosyltransferase/glycogen phosphorylase"/>
    <property type="match status" value="1"/>
</dbReference>
<sequence>MSAGFDILVVADPRFSGGSTAALVADVTAMVALGATVGLIFVRSGYLDDARDPENPKALALADLDGVTRLSPERAAHADLAFLHHPLVFFRGVEERLRLTAGRSLIVAHHAPFRADGSMEWDPVATLRRAKRATGLSAWFAPISGSVRTQLASFAPLIRQSSEDWPNVFDPGDLAPTRRALSGPDLTIGRHGRPDPLKFPATGAEIDAALPAAHGIRVRVLGCPTEALIARGARTDLWEVLPFGGEPVAQFLNSLDVFAYHYHPNWLEAFGRTIAEAMLCARPCLLDPRLQATFGNMACYCQPHEVADALRRMTAAPERTLTRADAARETAVRRYAAIGVAARLETLRIDSGDAGRAGAAYPVMRTVRKAVGLYRRQTQGLS</sequence>
<proteinExistence type="predicted"/>
<protein>
    <submittedName>
        <fullName evidence="2">Glycosyltransferase involved in cell wall biosynthesis</fullName>
    </submittedName>
</protein>
<evidence type="ECO:0000256" key="1">
    <source>
        <dbReference type="SAM" id="Phobius"/>
    </source>
</evidence>
<keyword evidence="1" id="KW-1133">Transmembrane helix</keyword>
<name>A0A327XY05_9RHOB</name>
<dbReference type="RefSeq" id="WP_111550808.1">
    <property type="nucleotide sequence ID" value="NZ_LIQE01000031.1"/>
</dbReference>
<dbReference type="Proteomes" id="UP000249165">
    <property type="component" value="Unassembled WGS sequence"/>
</dbReference>
<dbReference type="Gene3D" id="3.40.50.2000">
    <property type="entry name" value="Glycogen Phosphorylase B"/>
    <property type="match status" value="1"/>
</dbReference>
<keyword evidence="2" id="KW-0808">Transferase</keyword>
<keyword evidence="1" id="KW-0812">Transmembrane</keyword>
<reference evidence="2 3" key="1">
    <citation type="submission" date="2018-06" db="EMBL/GenBank/DDBJ databases">
        <title>Genomic Encyclopedia of Archaeal and Bacterial Type Strains, Phase II (KMG-II): from individual species to whole genera.</title>
        <authorList>
            <person name="Goeker M."/>
        </authorList>
    </citation>
    <scope>NUCLEOTIDE SEQUENCE [LARGE SCALE GENOMIC DNA]</scope>
    <source>
        <strain evidence="2 3">DSM 22011</strain>
    </source>
</reference>
<dbReference type="AlphaFoldDB" id="A0A327XY05"/>
<comment type="caution">
    <text evidence="2">The sequence shown here is derived from an EMBL/GenBank/DDBJ whole genome shotgun (WGS) entry which is preliminary data.</text>
</comment>
<dbReference type="EMBL" id="QLMG01000033">
    <property type="protein sequence ID" value="RAK13868.1"/>
    <property type="molecule type" value="Genomic_DNA"/>
</dbReference>
<accession>A0A327XY05</accession>
<keyword evidence="3" id="KW-1185">Reference proteome</keyword>
<feature type="transmembrane region" description="Helical" evidence="1">
    <location>
        <begin position="20"/>
        <end position="42"/>
    </location>
</feature>
<evidence type="ECO:0000313" key="2">
    <source>
        <dbReference type="EMBL" id="RAK13868.1"/>
    </source>
</evidence>
<evidence type="ECO:0000313" key="3">
    <source>
        <dbReference type="Proteomes" id="UP000249165"/>
    </source>
</evidence>